<dbReference type="PANTHER" id="PTHR10671:SF51">
    <property type="entry name" value="CLC-LIKE PROTEIN"/>
    <property type="match status" value="1"/>
</dbReference>
<dbReference type="Proteomes" id="UP000887540">
    <property type="component" value="Unplaced"/>
</dbReference>
<reference evidence="7" key="1">
    <citation type="submission" date="2022-11" db="UniProtKB">
        <authorList>
            <consortium name="WormBaseParasite"/>
        </authorList>
    </citation>
    <scope>IDENTIFICATION</scope>
</reference>
<comment type="subcellular location">
    <subcellularLocation>
        <location evidence="1">Membrane</location>
        <topology evidence="1">Multi-pass membrane protein</topology>
    </subcellularLocation>
</comment>
<keyword evidence="3 5" id="KW-1133">Transmembrane helix</keyword>
<evidence type="ECO:0000256" key="4">
    <source>
        <dbReference type="ARBA" id="ARBA00023136"/>
    </source>
</evidence>
<accession>A0A914CZJ7</accession>
<evidence type="ECO:0000256" key="5">
    <source>
        <dbReference type="SAM" id="Phobius"/>
    </source>
</evidence>
<feature type="transmembrane region" description="Helical" evidence="5">
    <location>
        <begin position="212"/>
        <end position="233"/>
    </location>
</feature>
<dbReference type="AlphaFoldDB" id="A0A914CZJ7"/>
<dbReference type="WBParaSite" id="ACRNAN_scaffold1571.g8130.t2">
    <property type="protein sequence ID" value="ACRNAN_scaffold1571.g8130.t2"/>
    <property type="gene ID" value="ACRNAN_scaffold1571.g8130"/>
</dbReference>
<evidence type="ECO:0000256" key="1">
    <source>
        <dbReference type="ARBA" id="ARBA00004141"/>
    </source>
</evidence>
<keyword evidence="2 5" id="KW-0812">Transmembrane</keyword>
<keyword evidence="4 5" id="KW-0472">Membrane</keyword>
<feature type="transmembrane region" description="Helical" evidence="5">
    <location>
        <begin position="175"/>
        <end position="200"/>
    </location>
</feature>
<proteinExistence type="predicted"/>
<evidence type="ECO:0000313" key="7">
    <source>
        <dbReference type="WBParaSite" id="ACRNAN_scaffold1571.g8130.t2"/>
    </source>
</evidence>
<organism evidence="6 7">
    <name type="scientific">Acrobeloides nanus</name>
    <dbReference type="NCBI Taxonomy" id="290746"/>
    <lineage>
        <taxon>Eukaryota</taxon>
        <taxon>Metazoa</taxon>
        <taxon>Ecdysozoa</taxon>
        <taxon>Nematoda</taxon>
        <taxon>Chromadorea</taxon>
        <taxon>Rhabditida</taxon>
        <taxon>Tylenchina</taxon>
        <taxon>Cephalobomorpha</taxon>
        <taxon>Cephaloboidea</taxon>
        <taxon>Cephalobidae</taxon>
        <taxon>Acrobeloides</taxon>
    </lineage>
</organism>
<keyword evidence="6" id="KW-1185">Reference proteome</keyword>
<dbReference type="Pfam" id="PF07062">
    <property type="entry name" value="Clc-like"/>
    <property type="match status" value="1"/>
</dbReference>
<dbReference type="Gene3D" id="1.20.140.150">
    <property type="match status" value="1"/>
</dbReference>
<feature type="transmembrane region" description="Helical" evidence="5">
    <location>
        <begin position="79"/>
        <end position="104"/>
    </location>
</feature>
<feature type="transmembrane region" description="Helical" evidence="5">
    <location>
        <begin position="253"/>
        <end position="281"/>
    </location>
</feature>
<dbReference type="GO" id="GO:0005886">
    <property type="term" value="C:plasma membrane"/>
    <property type="evidence" value="ECO:0007669"/>
    <property type="project" value="TreeGrafter"/>
</dbReference>
<sequence length="323" mass="36096">MEDDTAGNLEDHLNLGGGAASEAHAIPALAVLPPETTGAVSPVKNGHEHPLETTRWTSRRISRNFSDSSKSLMGAAVGAIRIIIIIITVILLLVSTCLCLAAILTPAWLTVYLAEFHSEHYHGLWLDCTMDRWAFDDPRTRNYVCTYKFEDPVDFRDVRNKDVHSEEIHHQLYNWQAAVLVFLFAAIVSGGVALCFTFCASCVKICAIVANVFEFISFLTSITGLIIFFFNSHRNDIRFITGVRMTYEQHRGYSFYLGLASMVLYLITFLVGILATIFIFVHDRREHRPRRTFPERANGTATAQPITTISANVPMQPPTSIAV</sequence>
<dbReference type="InterPro" id="IPR050579">
    <property type="entry name" value="PMP-22/EMP/MP20-like"/>
</dbReference>
<dbReference type="PANTHER" id="PTHR10671">
    <property type="entry name" value="EPITHELIAL MEMBRANE PROTEIN-RELATED"/>
    <property type="match status" value="1"/>
</dbReference>
<evidence type="ECO:0000313" key="6">
    <source>
        <dbReference type="Proteomes" id="UP000887540"/>
    </source>
</evidence>
<dbReference type="InterPro" id="IPR010761">
    <property type="entry name" value="Clc_prot-like"/>
</dbReference>
<evidence type="ECO:0000256" key="3">
    <source>
        <dbReference type="ARBA" id="ARBA00022989"/>
    </source>
</evidence>
<name>A0A914CZJ7_9BILA</name>
<protein>
    <submittedName>
        <fullName evidence="7">Clc-like protein 2</fullName>
    </submittedName>
</protein>
<evidence type="ECO:0000256" key="2">
    <source>
        <dbReference type="ARBA" id="ARBA00022692"/>
    </source>
</evidence>